<dbReference type="EMBL" id="JABBXD010000011">
    <property type="protein sequence ID" value="MBD3587259.1"/>
    <property type="molecule type" value="Genomic_DNA"/>
</dbReference>
<keyword evidence="1" id="KW-0378">Hydrolase</keyword>
<keyword evidence="1" id="KW-0645">Protease</keyword>
<name>A0ABR8LTF6_9ALTE</name>
<keyword evidence="2" id="KW-1185">Reference proteome</keyword>
<proteinExistence type="predicted"/>
<gene>
    <name evidence="1" type="ORF">HHX48_16080</name>
</gene>
<evidence type="ECO:0000313" key="1">
    <source>
        <dbReference type="EMBL" id="MBD3587259.1"/>
    </source>
</evidence>
<dbReference type="InterPro" id="IPR010321">
    <property type="entry name" value="DUF922"/>
</dbReference>
<dbReference type="Proteomes" id="UP000624419">
    <property type="component" value="Unassembled WGS sequence"/>
</dbReference>
<dbReference type="RefSeq" id="WP_191026357.1">
    <property type="nucleotide sequence ID" value="NZ_JABBXD010000011.1"/>
</dbReference>
<organism evidence="1 2">
    <name type="scientific">Salinimonas profundi</name>
    <dbReference type="NCBI Taxonomy" id="2729140"/>
    <lineage>
        <taxon>Bacteria</taxon>
        <taxon>Pseudomonadati</taxon>
        <taxon>Pseudomonadota</taxon>
        <taxon>Gammaproteobacteria</taxon>
        <taxon>Alteromonadales</taxon>
        <taxon>Alteromonadaceae</taxon>
        <taxon>Alteromonas/Salinimonas group</taxon>
        <taxon>Salinimonas</taxon>
    </lineage>
</organism>
<accession>A0ABR8LTF6</accession>
<evidence type="ECO:0000313" key="2">
    <source>
        <dbReference type="Proteomes" id="UP000624419"/>
    </source>
</evidence>
<dbReference type="GO" id="GO:0006508">
    <property type="term" value="P:proteolysis"/>
    <property type="evidence" value="ECO:0007669"/>
    <property type="project" value="UniProtKB-KW"/>
</dbReference>
<dbReference type="GO" id="GO:0008233">
    <property type="term" value="F:peptidase activity"/>
    <property type="evidence" value="ECO:0007669"/>
    <property type="project" value="UniProtKB-KW"/>
</dbReference>
<sequence>MINFKTTSSHSPFNVSKKLLCACAIYFTVFNVSGQSQLQGSHSFEYAYYSVTGVSGLDSIKSVVSRTAREHEMTTDALTSTSYKWKHLQAPAKKNGICTPSQVELKAHTVITLPRLVNAKLTKDELAVWAKSLKKLLSHENLHYANHQQAFLEITQEANSFEAPCNGFRAAFSKAMKVVIHGHIETDEAIDKKQSTSS</sequence>
<dbReference type="Pfam" id="PF06037">
    <property type="entry name" value="DUF922"/>
    <property type="match status" value="1"/>
</dbReference>
<protein>
    <submittedName>
        <fullName evidence="1">DUF922 domain-containing Zn-dependent protease</fullName>
    </submittedName>
</protein>
<comment type="caution">
    <text evidence="1">The sequence shown here is derived from an EMBL/GenBank/DDBJ whole genome shotgun (WGS) entry which is preliminary data.</text>
</comment>
<reference evidence="1 2" key="1">
    <citation type="submission" date="2020-04" db="EMBL/GenBank/DDBJ databases">
        <title>Salinimonas sp. HHU 13199.</title>
        <authorList>
            <person name="Cui X."/>
            <person name="Zhang D."/>
        </authorList>
    </citation>
    <scope>NUCLEOTIDE SEQUENCE [LARGE SCALE GENOMIC DNA]</scope>
    <source>
        <strain evidence="1 2">HHU 13199</strain>
    </source>
</reference>